<evidence type="ECO:0000256" key="8">
    <source>
        <dbReference type="ARBA" id="ARBA00013188"/>
    </source>
</evidence>
<evidence type="ECO:0000256" key="3">
    <source>
        <dbReference type="ARBA" id="ARBA00001941"/>
    </source>
</evidence>
<evidence type="ECO:0000256" key="11">
    <source>
        <dbReference type="ARBA" id="ARBA00023004"/>
    </source>
</evidence>
<protein>
    <recommendedName>
        <fullName evidence="8">ribulose-phosphate 3-epimerase</fullName>
        <ecNumber evidence="8">5.1.3.1</ecNumber>
    </recommendedName>
</protein>
<dbReference type="InterPro" id="IPR000056">
    <property type="entry name" value="Ribul_P_3_epim-like"/>
</dbReference>
<dbReference type="FunFam" id="3.20.20.70:FF:000191">
    <property type="entry name" value="ribulose-phosphate 3-epimerase isoform X2"/>
    <property type="match status" value="1"/>
</dbReference>
<proteinExistence type="inferred from homology"/>
<comment type="cofactor">
    <cofactor evidence="3">
        <name>Co(2+)</name>
        <dbReference type="ChEBI" id="CHEBI:48828"/>
    </cofactor>
</comment>
<evidence type="ECO:0000256" key="6">
    <source>
        <dbReference type="ARBA" id="ARBA00009541"/>
    </source>
</evidence>
<evidence type="ECO:0000256" key="5">
    <source>
        <dbReference type="ARBA" id="ARBA00001954"/>
    </source>
</evidence>
<comment type="cofactor">
    <cofactor evidence="2">
        <name>Mn(2+)</name>
        <dbReference type="ChEBI" id="CHEBI:29035"/>
    </cofactor>
</comment>
<keyword evidence="18" id="KW-1185">Reference proteome</keyword>
<comment type="subunit">
    <text evidence="7">Homodimer.</text>
</comment>
<keyword evidence="15" id="KW-0170">Cobalt</keyword>
<evidence type="ECO:0000256" key="16">
    <source>
        <dbReference type="ARBA" id="ARBA00057323"/>
    </source>
</evidence>
<dbReference type="Ensembl" id="ENSCAFT00020008692.1">
    <property type="protein sequence ID" value="ENSCAFP00020007508.1"/>
    <property type="gene ID" value="ENSCAFG00020006076.1"/>
</dbReference>
<comment type="similarity">
    <text evidence="6">Belongs to the ribulose-phosphate 3-epimerase family.</text>
</comment>
<evidence type="ECO:0000256" key="15">
    <source>
        <dbReference type="ARBA" id="ARBA00023285"/>
    </source>
</evidence>
<evidence type="ECO:0000256" key="12">
    <source>
        <dbReference type="ARBA" id="ARBA00023211"/>
    </source>
</evidence>
<evidence type="ECO:0000256" key="4">
    <source>
        <dbReference type="ARBA" id="ARBA00001947"/>
    </source>
</evidence>
<keyword evidence="12" id="KW-0464">Manganese</keyword>
<sequence length="153" mass="17512">MQRTVSRLEHWVRPVAAVVANQYTFHLEDTKTPGALIKDTWENEMKVRLAIKLGATVEYSATWANQIDTSSVMPVEPEFGGQQHMEDTVSKVQQCRIQSWCLGHWASDSLARIPISFKSKHFIEQHWASYLTSLYFSFLEVGLMRATNHMGVL</sequence>
<evidence type="ECO:0000256" key="7">
    <source>
        <dbReference type="ARBA" id="ARBA00011738"/>
    </source>
</evidence>
<comment type="cofactor">
    <cofactor evidence="5">
        <name>Fe(2+)</name>
        <dbReference type="ChEBI" id="CHEBI:29033"/>
    </cofactor>
</comment>
<comment type="function">
    <text evidence="16">Catalyzes the reversible epimerization of D-ribulose 5-phosphate to D-xylulose 5-phosphate.</text>
</comment>
<dbReference type="GO" id="GO:0046872">
    <property type="term" value="F:metal ion binding"/>
    <property type="evidence" value="ECO:0007669"/>
    <property type="project" value="UniProtKB-KW"/>
</dbReference>
<dbReference type="Pfam" id="PF00834">
    <property type="entry name" value="Ribul_P_3_epim"/>
    <property type="match status" value="1"/>
</dbReference>
<dbReference type="GO" id="GO:0005975">
    <property type="term" value="P:carbohydrate metabolic process"/>
    <property type="evidence" value="ECO:0007669"/>
    <property type="project" value="InterPro"/>
</dbReference>
<comment type="catalytic activity">
    <reaction evidence="1">
        <text>D-ribulose 5-phosphate = D-xylulose 5-phosphate</text>
        <dbReference type="Rhea" id="RHEA:13677"/>
        <dbReference type="ChEBI" id="CHEBI:57737"/>
        <dbReference type="ChEBI" id="CHEBI:58121"/>
        <dbReference type="EC" id="5.1.3.1"/>
    </reaction>
</comment>
<dbReference type="AlphaFoldDB" id="A0A8C0JYB6"/>
<keyword evidence="13" id="KW-0413">Isomerase</keyword>
<keyword evidence="11" id="KW-0408">Iron</keyword>
<dbReference type="SUPFAM" id="SSF51366">
    <property type="entry name" value="Ribulose-phoshate binding barrel"/>
    <property type="match status" value="1"/>
</dbReference>
<reference evidence="17" key="1">
    <citation type="submission" date="2025-08" db="UniProtKB">
        <authorList>
            <consortium name="Ensembl"/>
        </authorList>
    </citation>
    <scope>IDENTIFICATION</scope>
</reference>
<evidence type="ECO:0000256" key="10">
    <source>
        <dbReference type="ARBA" id="ARBA00022833"/>
    </source>
</evidence>
<evidence type="ECO:0000256" key="14">
    <source>
        <dbReference type="ARBA" id="ARBA00023277"/>
    </source>
</evidence>
<dbReference type="InterPro" id="IPR013785">
    <property type="entry name" value="Aldolase_TIM"/>
</dbReference>
<name>A0A8C0JYB6_CANLU</name>
<dbReference type="InterPro" id="IPR011060">
    <property type="entry name" value="RibuloseP-bd_barrel"/>
</dbReference>
<dbReference type="Proteomes" id="UP000694391">
    <property type="component" value="Unplaced"/>
</dbReference>
<comment type="cofactor">
    <cofactor evidence="4">
        <name>Zn(2+)</name>
        <dbReference type="ChEBI" id="CHEBI:29105"/>
    </cofactor>
</comment>
<evidence type="ECO:0000313" key="18">
    <source>
        <dbReference type="Proteomes" id="UP000694391"/>
    </source>
</evidence>
<accession>A0A8C0JYB6</accession>
<dbReference type="EC" id="5.1.3.1" evidence="8"/>
<evidence type="ECO:0000313" key="17">
    <source>
        <dbReference type="Ensembl" id="ENSCAFP00020007508.1"/>
    </source>
</evidence>
<reference evidence="17" key="2">
    <citation type="submission" date="2025-09" db="UniProtKB">
        <authorList>
            <consortium name="Ensembl"/>
        </authorList>
    </citation>
    <scope>IDENTIFICATION</scope>
</reference>
<keyword evidence="9" id="KW-0479">Metal-binding</keyword>
<evidence type="ECO:0000256" key="1">
    <source>
        <dbReference type="ARBA" id="ARBA00001782"/>
    </source>
</evidence>
<keyword evidence="14" id="KW-0119">Carbohydrate metabolism</keyword>
<dbReference type="GO" id="GO:0004750">
    <property type="term" value="F:D-ribulose-phosphate 3-epimerase activity"/>
    <property type="evidence" value="ECO:0007669"/>
    <property type="project" value="UniProtKB-EC"/>
</dbReference>
<evidence type="ECO:0000256" key="9">
    <source>
        <dbReference type="ARBA" id="ARBA00022723"/>
    </source>
</evidence>
<keyword evidence="10" id="KW-0862">Zinc</keyword>
<dbReference type="GO" id="GO:0006098">
    <property type="term" value="P:pentose-phosphate shunt"/>
    <property type="evidence" value="ECO:0007669"/>
    <property type="project" value="UniProtKB-ARBA"/>
</dbReference>
<dbReference type="Gene3D" id="3.20.20.70">
    <property type="entry name" value="Aldolase class I"/>
    <property type="match status" value="1"/>
</dbReference>
<evidence type="ECO:0000256" key="13">
    <source>
        <dbReference type="ARBA" id="ARBA00023235"/>
    </source>
</evidence>
<organism evidence="17 18">
    <name type="scientific">Canis lupus dingo</name>
    <name type="common">dingo</name>
    <dbReference type="NCBI Taxonomy" id="286419"/>
    <lineage>
        <taxon>Eukaryota</taxon>
        <taxon>Metazoa</taxon>
        <taxon>Chordata</taxon>
        <taxon>Craniata</taxon>
        <taxon>Vertebrata</taxon>
        <taxon>Euteleostomi</taxon>
        <taxon>Mammalia</taxon>
        <taxon>Eutheria</taxon>
        <taxon>Laurasiatheria</taxon>
        <taxon>Carnivora</taxon>
        <taxon>Caniformia</taxon>
        <taxon>Canidae</taxon>
        <taxon>Canis</taxon>
    </lineage>
</organism>
<dbReference type="PANTHER" id="PTHR11749">
    <property type="entry name" value="RIBULOSE-5-PHOSPHATE-3-EPIMERASE"/>
    <property type="match status" value="1"/>
</dbReference>
<evidence type="ECO:0000256" key="2">
    <source>
        <dbReference type="ARBA" id="ARBA00001936"/>
    </source>
</evidence>